<name>A0A7C3WGD4_9BACT</name>
<dbReference type="AlphaFoldDB" id="A0A7C3WGD4"/>
<dbReference type="InterPro" id="IPR025737">
    <property type="entry name" value="FApF"/>
</dbReference>
<reference evidence="1" key="1">
    <citation type="journal article" date="2020" name="mSystems">
        <title>Genome- and Community-Level Interaction Insights into Carbon Utilization and Element Cycling Functions of Hydrothermarchaeota in Hydrothermal Sediment.</title>
        <authorList>
            <person name="Zhou Z."/>
            <person name="Liu Y."/>
            <person name="Xu W."/>
            <person name="Pan J."/>
            <person name="Luo Z.H."/>
            <person name="Li M."/>
        </authorList>
    </citation>
    <scope>NUCLEOTIDE SEQUENCE [LARGE SCALE GENOMIC DNA]</scope>
    <source>
        <strain evidence="1">SpSt-776</strain>
    </source>
</reference>
<proteinExistence type="predicted"/>
<dbReference type="EMBL" id="DTHB01000008">
    <property type="protein sequence ID" value="HGB13710.1"/>
    <property type="molecule type" value="Genomic_DNA"/>
</dbReference>
<sequence length="300" mass="33910">MKKLLVSGLLILLLGLPWGASGTELGLTSYPDGIENFFAGAFPPPGFYFQNYWLFYKADQFRGGPPNPKAFVFVEALRFIYSSKINILGANWGTHLVVPLVYTDLSSKVPGLVIADDQRFGFGNTAFDPIILAWHFGEFHVTAAFEIQFPGSYNRNNPASPSRNYFTFEPIIAFAWLPKWGLGVNVKMMYDFPTRNDDPLTITGARDHYHSGQAFHFDYCVDYAVTPKLRLGVAGYYYTQTTGDTKDGVKIGYHGREFALGPAIKYDYGRFSFCVINQFEIAALNRPEGVRNWVRIWYAF</sequence>
<evidence type="ECO:0008006" key="2">
    <source>
        <dbReference type="Google" id="ProtNLM"/>
    </source>
</evidence>
<accession>A0A7C3WGD4</accession>
<dbReference type="Pfam" id="PF13557">
    <property type="entry name" value="Phenol_MetA_deg"/>
    <property type="match status" value="1"/>
</dbReference>
<protein>
    <recommendedName>
        <fullName evidence="2">Phenol degradation protein meta</fullName>
    </recommendedName>
</protein>
<comment type="caution">
    <text evidence="1">The sequence shown here is derived from an EMBL/GenBank/DDBJ whole genome shotgun (WGS) entry which is preliminary data.</text>
</comment>
<evidence type="ECO:0000313" key="1">
    <source>
        <dbReference type="EMBL" id="HGB13710.1"/>
    </source>
</evidence>
<organism evidence="1">
    <name type="scientific">Desulfobacca acetoxidans</name>
    <dbReference type="NCBI Taxonomy" id="60893"/>
    <lineage>
        <taxon>Bacteria</taxon>
        <taxon>Pseudomonadati</taxon>
        <taxon>Thermodesulfobacteriota</taxon>
        <taxon>Desulfobaccia</taxon>
        <taxon>Desulfobaccales</taxon>
        <taxon>Desulfobaccaceae</taxon>
        <taxon>Desulfobacca</taxon>
    </lineage>
</organism>
<gene>
    <name evidence="1" type="ORF">ENV62_00485</name>
</gene>